<geneLocation type="plasmid" evidence="3 4">
    <name>pQ15_94_5</name>
</geneLocation>
<keyword evidence="3" id="KW-0614">Plasmid</keyword>
<gene>
    <name evidence="3" type="ORF">G6M86_29385</name>
</gene>
<feature type="region of interest" description="Disordered" evidence="1">
    <location>
        <begin position="68"/>
        <end position="92"/>
    </location>
</feature>
<protein>
    <submittedName>
        <fullName evidence="3">TerD family protein</fullName>
    </submittedName>
</protein>
<evidence type="ECO:0000256" key="1">
    <source>
        <dbReference type="SAM" id="MobiDB-lite"/>
    </source>
</evidence>
<dbReference type="Proteomes" id="UP000663946">
    <property type="component" value="Plasmid pQ15_94_5"/>
</dbReference>
<dbReference type="CDD" id="cd06974">
    <property type="entry name" value="TerD_like"/>
    <property type="match status" value="1"/>
</dbReference>
<sequence>MLTLSLEKPGTATPKLKLSLNKGAQFTVKVEWMCDADHTDDVDVHALEARNDGKGAKVTELPSVLSTYNTTRMNPSGGTLPSNPEGSFQTPSGGLFHSGDKRVQNNSETIVIDGSKLPTGVNEIPIFVTVHEAEHGGRHETEEGAEQREEAAFGDIDVCTITLTDDSGKQLGAYKLSDEFKEFNVVQLGSILLGPEGWEYAAVGRGFTGTFNDVLAHFS</sequence>
<evidence type="ECO:0000259" key="2">
    <source>
        <dbReference type="Pfam" id="PF02342"/>
    </source>
</evidence>
<proteinExistence type="predicted"/>
<dbReference type="InterPro" id="IPR003325">
    <property type="entry name" value="TerD"/>
</dbReference>
<feature type="domain" description="TerD" evidence="2">
    <location>
        <begin position="89"/>
        <end position="218"/>
    </location>
</feature>
<name>A0AAJ4N9K0_AGRTU</name>
<evidence type="ECO:0000313" key="3">
    <source>
        <dbReference type="EMBL" id="QTG17402.1"/>
    </source>
</evidence>
<reference evidence="3" key="1">
    <citation type="submission" date="2020-02" db="EMBL/GenBank/DDBJ databases">
        <title>Unexpected conservation and global transmission of agrobacterial virulence plasmids.</title>
        <authorList>
            <person name="Weisberg A.J."/>
            <person name="Davis E.W. II"/>
            <person name="Tabima J.R."/>
            <person name="Belcher M.S."/>
            <person name="Miller M."/>
            <person name="Kuo C.-H."/>
            <person name="Loper J.E."/>
            <person name="Grunwald N.J."/>
            <person name="Putnam M.L."/>
            <person name="Chang J.H."/>
        </authorList>
    </citation>
    <scope>NUCLEOTIDE SEQUENCE</scope>
    <source>
        <strain evidence="3">Q15/94</strain>
        <plasmid evidence="3">pQ15_94_5</plasmid>
    </source>
</reference>
<dbReference type="AlphaFoldDB" id="A0AAJ4N9K0"/>
<dbReference type="Pfam" id="PF02342">
    <property type="entry name" value="TerD"/>
    <property type="match status" value="1"/>
</dbReference>
<organism evidence="3 4">
    <name type="scientific">Agrobacterium tumefaciens</name>
    <dbReference type="NCBI Taxonomy" id="358"/>
    <lineage>
        <taxon>Bacteria</taxon>
        <taxon>Pseudomonadati</taxon>
        <taxon>Pseudomonadota</taxon>
        <taxon>Alphaproteobacteria</taxon>
        <taxon>Hyphomicrobiales</taxon>
        <taxon>Rhizobiaceae</taxon>
        <taxon>Rhizobium/Agrobacterium group</taxon>
        <taxon>Agrobacterium</taxon>
        <taxon>Agrobacterium tumefaciens complex</taxon>
    </lineage>
</organism>
<evidence type="ECO:0000313" key="4">
    <source>
        <dbReference type="Proteomes" id="UP000663946"/>
    </source>
</evidence>
<accession>A0AAJ4N9K0</accession>
<dbReference type="RefSeq" id="WP_333723085.1">
    <property type="nucleotide sequence ID" value="NZ_CP049222.1"/>
</dbReference>
<dbReference type="Gene3D" id="2.60.60.30">
    <property type="entry name" value="sav2460 like domains"/>
    <property type="match status" value="1"/>
</dbReference>
<dbReference type="EMBL" id="CP049222">
    <property type="protein sequence ID" value="QTG17402.1"/>
    <property type="molecule type" value="Genomic_DNA"/>
</dbReference>